<dbReference type="SMART" id="SM00179">
    <property type="entry name" value="EGF_CA"/>
    <property type="match status" value="5"/>
</dbReference>
<reference evidence="8" key="1">
    <citation type="submission" date="2025-08" db="UniProtKB">
        <authorList>
            <consortium name="RefSeq"/>
        </authorList>
    </citation>
    <scope>IDENTIFICATION</scope>
</reference>
<name>A0A3Q0J504_DIACI</name>
<dbReference type="STRING" id="121845.A0A3Q0J504"/>
<dbReference type="FunFam" id="2.10.25.10:FF:000038">
    <property type="entry name" value="Fibrillin 2"/>
    <property type="match status" value="3"/>
</dbReference>
<dbReference type="PANTHER" id="PTHR22963">
    <property type="entry name" value="ENDOGLIN-RELATED"/>
    <property type="match status" value="1"/>
</dbReference>
<comment type="caution">
    <text evidence="5">Lacks conserved residue(s) required for the propagation of feature annotation.</text>
</comment>
<feature type="domain" description="EGF-like" evidence="6">
    <location>
        <begin position="181"/>
        <end position="222"/>
    </location>
</feature>
<dbReference type="InterPro" id="IPR049883">
    <property type="entry name" value="NOTCH1_EGF-like"/>
</dbReference>
<keyword evidence="7" id="KW-1185">Reference proteome</keyword>
<dbReference type="GO" id="GO:0005509">
    <property type="term" value="F:calcium ion binding"/>
    <property type="evidence" value="ECO:0007669"/>
    <property type="project" value="InterPro"/>
</dbReference>
<dbReference type="InterPro" id="IPR009030">
    <property type="entry name" value="Growth_fac_rcpt_cys_sf"/>
</dbReference>
<dbReference type="PROSITE" id="PS00010">
    <property type="entry name" value="ASX_HYDROXYL"/>
    <property type="match status" value="3"/>
</dbReference>
<dbReference type="SUPFAM" id="SSF57196">
    <property type="entry name" value="EGF/Laminin"/>
    <property type="match status" value="2"/>
</dbReference>
<dbReference type="PANTHER" id="PTHR22963:SF39">
    <property type="entry name" value="DUMPY"/>
    <property type="match status" value="1"/>
</dbReference>
<dbReference type="InterPro" id="IPR000742">
    <property type="entry name" value="EGF"/>
</dbReference>
<proteinExistence type="predicted"/>
<dbReference type="InterPro" id="IPR018097">
    <property type="entry name" value="EGF_Ca-bd_CS"/>
</dbReference>
<gene>
    <name evidence="8" type="primary">LOC113469823</name>
</gene>
<dbReference type="PROSITE" id="PS50026">
    <property type="entry name" value="EGF_3"/>
    <property type="match status" value="4"/>
</dbReference>
<dbReference type="CDD" id="cd00054">
    <property type="entry name" value="EGF_CA"/>
    <property type="match status" value="3"/>
</dbReference>
<sequence>MDVDECAESRHLCGPGAVCINHPGSYTCQCPPNSSGDPLLGCTHARVQCSRDADCDGPYERCVRAACVCPAPYYADVNDGHKCKSPCERFSCGINAQCTPADPPQCTCLAGYTGEATLGCLDVDECLGVSPCASSALCVNEKGGFKCVCPKGTTGDPYTLGCVGSGSPRTECRVDKVGCLDVDECLGVSPCASSALCVNEKGGFKCVCPKGTTGDPYTLGCVGSGSPRTECRVDKECSPSLQCRGGACVDPCRSVECGAHALCEPQDHRASCRCELGYTEGLNGKCVSLCEGIVCAPGAACIVTPAGPTCTCADGARGNPFPGGACYPDLCSATQPCPALSVCVAGRCKARCAGVVCGAGAQCDPALDRCVCPPFYVGDPEFNCVPPVTMPVCIPPCGPNAHCEYNSESPGSSPGSDNICVCNSGTHGNPYAGCGTAGPQDRGSCDSGAGLCGPGAQCLETGGSVECQCPAGYKGNPYVQCVAHLCGRVVKSTDSQHGGAGPGY</sequence>
<keyword evidence="2" id="KW-0732">Signal</keyword>
<organism evidence="7 8">
    <name type="scientific">Diaphorina citri</name>
    <name type="common">Asian citrus psyllid</name>
    <dbReference type="NCBI Taxonomy" id="121845"/>
    <lineage>
        <taxon>Eukaryota</taxon>
        <taxon>Metazoa</taxon>
        <taxon>Ecdysozoa</taxon>
        <taxon>Arthropoda</taxon>
        <taxon>Hexapoda</taxon>
        <taxon>Insecta</taxon>
        <taxon>Pterygota</taxon>
        <taxon>Neoptera</taxon>
        <taxon>Paraneoptera</taxon>
        <taxon>Hemiptera</taxon>
        <taxon>Sternorrhyncha</taxon>
        <taxon>Psylloidea</taxon>
        <taxon>Psyllidae</taxon>
        <taxon>Diaphorininae</taxon>
        <taxon>Diaphorina</taxon>
    </lineage>
</organism>
<dbReference type="Gene3D" id="2.10.25.10">
    <property type="entry name" value="Laminin"/>
    <property type="match status" value="3"/>
</dbReference>
<dbReference type="Gene3D" id="2.90.20.10">
    <property type="entry name" value="Plasmodium vivax P25 domain"/>
    <property type="match status" value="1"/>
</dbReference>
<dbReference type="AlphaFoldDB" id="A0A3Q0J504"/>
<dbReference type="SUPFAM" id="SSF57184">
    <property type="entry name" value="Growth factor receptor domain"/>
    <property type="match status" value="1"/>
</dbReference>
<dbReference type="GeneID" id="113469823"/>
<dbReference type="SMART" id="SM00181">
    <property type="entry name" value="EGF"/>
    <property type="match status" value="10"/>
</dbReference>
<keyword evidence="3" id="KW-0677">Repeat</keyword>
<dbReference type="Proteomes" id="UP000079169">
    <property type="component" value="Unplaced"/>
</dbReference>
<protein>
    <submittedName>
        <fullName evidence="8">Latent-transforming growth factor beta-binding protein 4-like</fullName>
    </submittedName>
</protein>
<dbReference type="InterPro" id="IPR024731">
    <property type="entry name" value="NELL2-like_EGF"/>
</dbReference>
<dbReference type="PROSITE" id="PS01186">
    <property type="entry name" value="EGF_2"/>
    <property type="match status" value="2"/>
</dbReference>
<keyword evidence="1 5" id="KW-0245">EGF-like domain</keyword>
<evidence type="ECO:0000256" key="5">
    <source>
        <dbReference type="PROSITE-ProRule" id="PRU00076"/>
    </source>
</evidence>
<keyword evidence="4" id="KW-1015">Disulfide bond</keyword>
<dbReference type="PROSITE" id="PS01187">
    <property type="entry name" value="EGF_CA"/>
    <property type="match status" value="1"/>
</dbReference>
<dbReference type="Pfam" id="PF07645">
    <property type="entry name" value="EGF_CA"/>
    <property type="match status" value="3"/>
</dbReference>
<dbReference type="KEGG" id="dci:113469823"/>
<evidence type="ECO:0000313" key="8">
    <source>
        <dbReference type="RefSeq" id="XP_026683577.1"/>
    </source>
</evidence>
<evidence type="ECO:0000259" key="6">
    <source>
        <dbReference type="PROSITE" id="PS50026"/>
    </source>
</evidence>
<dbReference type="InterPro" id="IPR001881">
    <property type="entry name" value="EGF-like_Ca-bd_dom"/>
</dbReference>
<evidence type="ECO:0000313" key="7">
    <source>
        <dbReference type="Proteomes" id="UP000079169"/>
    </source>
</evidence>
<feature type="domain" description="EGF-like" evidence="6">
    <location>
        <begin position="441"/>
        <end position="482"/>
    </location>
</feature>
<dbReference type="RefSeq" id="XP_026683577.1">
    <property type="nucleotide sequence ID" value="XM_026827776.1"/>
</dbReference>
<dbReference type="Pfam" id="PF12947">
    <property type="entry name" value="EGF_3"/>
    <property type="match status" value="1"/>
</dbReference>
<dbReference type="PaxDb" id="121845-A0A3Q0J504"/>
<dbReference type="InterPro" id="IPR000152">
    <property type="entry name" value="EGF-type_Asp/Asn_hydroxyl_site"/>
</dbReference>
<evidence type="ECO:0000256" key="1">
    <source>
        <dbReference type="ARBA" id="ARBA00022536"/>
    </source>
</evidence>
<evidence type="ECO:0000256" key="4">
    <source>
        <dbReference type="ARBA" id="ARBA00023157"/>
    </source>
</evidence>
<evidence type="ECO:0000256" key="2">
    <source>
        <dbReference type="ARBA" id="ARBA00022729"/>
    </source>
</evidence>
<feature type="domain" description="EGF-like" evidence="6">
    <location>
        <begin position="122"/>
        <end position="163"/>
    </location>
</feature>
<accession>A0A3Q0J504</accession>
<feature type="domain" description="EGF-like" evidence="6">
    <location>
        <begin position="2"/>
        <end position="43"/>
    </location>
</feature>
<evidence type="ECO:0000256" key="3">
    <source>
        <dbReference type="ARBA" id="ARBA00022737"/>
    </source>
</evidence>